<dbReference type="EMBL" id="JANEYG010000721">
    <property type="protein sequence ID" value="KAJ8909269.1"/>
    <property type="molecule type" value="Genomic_DNA"/>
</dbReference>
<dbReference type="AlphaFoldDB" id="A0AAV8V4S8"/>
<keyword evidence="2" id="KW-1185">Reference proteome</keyword>
<sequence>MHLWDWYNCTNSGNAALKHIYLNAKRVRRLDKAICAILKFIRDKLFDRIIVLNKGKITSKLRDIRHRHKTSLKLNPDLVIQSEEGIGKLVNPDCKCQLTCEECNVCLHKYSCSCIDSSIKWVICKHIHLLSRKLINDMQPHMKES</sequence>
<accession>A0AAV8V4S8</accession>
<proteinExistence type="predicted"/>
<evidence type="ECO:0008006" key="3">
    <source>
        <dbReference type="Google" id="ProtNLM"/>
    </source>
</evidence>
<name>A0AAV8V4S8_9CUCU</name>
<dbReference type="Proteomes" id="UP001159042">
    <property type="component" value="Unassembled WGS sequence"/>
</dbReference>
<protein>
    <recommendedName>
        <fullName evidence="3">SWIM-type domain-containing protein</fullName>
    </recommendedName>
</protein>
<organism evidence="1 2">
    <name type="scientific">Exocentrus adspersus</name>
    <dbReference type="NCBI Taxonomy" id="1586481"/>
    <lineage>
        <taxon>Eukaryota</taxon>
        <taxon>Metazoa</taxon>
        <taxon>Ecdysozoa</taxon>
        <taxon>Arthropoda</taxon>
        <taxon>Hexapoda</taxon>
        <taxon>Insecta</taxon>
        <taxon>Pterygota</taxon>
        <taxon>Neoptera</taxon>
        <taxon>Endopterygota</taxon>
        <taxon>Coleoptera</taxon>
        <taxon>Polyphaga</taxon>
        <taxon>Cucujiformia</taxon>
        <taxon>Chrysomeloidea</taxon>
        <taxon>Cerambycidae</taxon>
        <taxon>Lamiinae</taxon>
        <taxon>Acanthocinini</taxon>
        <taxon>Exocentrus</taxon>
    </lineage>
</organism>
<feature type="non-terminal residue" evidence="1">
    <location>
        <position position="145"/>
    </location>
</feature>
<evidence type="ECO:0000313" key="2">
    <source>
        <dbReference type="Proteomes" id="UP001159042"/>
    </source>
</evidence>
<evidence type="ECO:0000313" key="1">
    <source>
        <dbReference type="EMBL" id="KAJ8909269.1"/>
    </source>
</evidence>
<gene>
    <name evidence="1" type="ORF">NQ315_017551</name>
</gene>
<reference evidence="1 2" key="1">
    <citation type="journal article" date="2023" name="Insect Mol. Biol.">
        <title>Genome sequencing provides insights into the evolution of gene families encoding plant cell wall-degrading enzymes in longhorned beetles.</title>
        <authorList>
            <person name="Shin N.R."/>
            <person name="Okamura Y."/>
            <person name="Kirsch R."/>
            <person name="Pauchet Y."/>
        </authorList>
    </citation>
    <scope>NUCLEOTIDE SEQUENCE [LARGE SCALE GENOMIC DNA]</scope>
    <source>
        <strain evidence="1">EAD_L_NR</strain>
    </source>
</reference>
<comment type="caution">
    <text evidence="1">The sequence shown here is derived from an EMBL/GenBank/DDBJ whole genome shotgun (WGS) entry which is preliminary data.</text>
</comment>